<reference evidence="3" key="1">
    <citation type="submission" date="2020-11" db="EMBL/GenBank/DDBJ databases">
        <authorList>
            <person name="Tran Van P."/>
        </authorList>
    </citation>
    <scope>NUCLEOTIDE SEQUENCE</scope>
</reference>
<organism evidence="3">
    <name type="scientific">Timema douglasi</name>
    <name type="common">Walking stick</name>
    <dbReference type="NCBI Taxonomy" id="61478"/>
    <lineage>
        <taxon>Eukaryota</taxon>
        <taxon>Metazoa</taxon>
        <taxon>Ecdysozoa</taxon>
        <taxon>Arthropoda</taxon>
        <taxon>Hexapoda</taxon>
        <taxon>Insecta</taxon>
        <taxon>Pterygota</taxon>
        <taxon>Neoptera</taxon>
        <taxon>Polyneoptera</taxon>
        <taxon>Phasmatodea</taxon>
        <taxon>Timematodea</taxon>
        <taxon>Timematoidea</taxon>
        <taxon>Timematidae</taxon>
        <taxon>Timema</taxon>
    </lineage>
</organism>
<keyword evidence="1" id="KW-1133">Transmembrane helix</keyword>
<evidence type="ECO:0000259" key="2">
    <source>
        <dbReference type="Pfam" id="PF01757"/>
    </source>
</evidence>
<feature type="domain" description="Acyltransferase 3" evidence="2">
    <location>
        <begin position="9"/>
        <end position="144"/>
    </location>
</feature>
<protein>
    <recommendedName>
        <fullName evidence="2">Acyltransferase 3 domain-containing protein</fullName>
    </recommendedName>
</protein>
<feature type="transmembrane region" description="Helical" evidence="1">
    <location>
        <begin position="183"/>
        <end position="200"/>
    </location>
</feature>
<dbReference type="Pfam" id="PF01757">
    <property type="entry name" value="Acyl_transf_3"/>
    <property type="match status" value="1"/>
</dbReference>
<accession>A0A7R8VKX6</accession>
<evidence type="ECO:0000313" key="3">
    <source>
        <dbReference type="EMBL" id="CAD7200471.1"/>
    </source>
</evidence>
<sequence>MRKRNLVEVIRAVVKSVPAPIFVLYLSALCAGAVECATHTHQLSLDMQLSLVAPLLVYLLFVSQGWGILLLLTLHVISGALRYYVSVQNNLSMLIYIGITLNQSFRTANMSYTVPSHQATPYLFGIWLGYFLHKNDSKIHIPKVVCHSHPSAVRGHATVAGSTSSGIPSVRQPGLGYLTAPDVLLLLTLHVISGALRYYVSVQNNLSMLIYSGMT</sequence>
<dbReference type="PANTHER" id="PTHR11161:SF4">
    <property type="entry name" value="DROP DEAD"/>
    <property type="match status" value="1"/>
</dbReference>
<feature type="transmembrane region" description="Helical" evidence="1">
    <location>
        <begin position="52"/>
        <end position="74"/>
    </location>
</feature>
<evidence type="ECO:0000256" key="1">
    <source>
        <dbReference type="SAM" id="Phobius"/>
    </source>
</evidence>
<dbReference type="EMBL" id="OA567519">
    <property type="protein sequence ID" value="CAD7200471.1"/>
    <property type="molecule type" value="Genomic_DNA"/>
</dbReference>
<gene>
    <name evidence="3" type="ORF">TDIB3V08_LOCUS6687</name>
</gene>
<keyword evidence="1" id="KW-0472">Membrane</keyword>
<dbReference type="InterPro" id="IPR002656">
    <property type="entry name" value="Acyl_transf_3_dom"/>
</dbReference>
<dbReference type="PANTHER" id="PTHR11161">
    <property type="entry name" value="O-ACYLTRANSFERASE"/>
    <property type="match status" value="1"/>
</dbReference>
<proteinExistence type="predicted"/>
<dbReference type="AlphaFoldDB" id="A0A7R8VKX6"/>
<feature type="transmembrane region" description="Helical" evidence="1">
    <location>
        <begin position="81"/>
        <end position="101"/>
    </location>
</feature>
<dbReference type="GO" id="GO:0016747">
    <property type="term" value="F:acyltransferase activity, transferring groups other than amino-acyl groups"/>
    <property type="evidence" value="ECO:0007669"/>
    <property type="project" value="InterPro"/>
</dbReference>
<name>A0A7R8VKX6_TIMDO</name>
<keyword evidence="1" id="KW-0812">Transmembrane</keyword>
<dbReference type="InterPro" id="IPR052728">
    <property type="entry name" value="O2_lipid_transport_reg"/>
</dbReference>